<gene>
    <name evidence="1" type="ORF">CDAR_120541</name>
</gene>
<dbReference type="Proteomes" id="UP001054837">
    <property type="component" value="Unassembled WGS sequence"/>
</dbReference>
<evidence type="ECO:0000313" key="2">
    <source>
        <dbReference type="Proteomes" id="UP001054837"/>
    </source>
</evidence>
<keyword evidence="2" id="KW-1185">Reference proteome</keyword>
<feature type="non-terminal residue" evidence="1">
    <location>
        <position position="167"/>
    </location>
</feature>
<reference evidence="1 2" key="1">
    <citation type="submission" date="2021-06" db="EMBL/GenBank/DDBJ databases">
        <title>Caerostris darwini draft genome.</title>
        <authorList>
            <person name="Kono N."/>
            <person name="Arakawa K."/>
        </authorList>
    </citation>
    <scope>NUCLEOTIDE SEQUENCE [LARGE SCALE GENOMIC DNA]</scope>
</reference>
<proteinExistence type="predicted"/>
<accession>A0AAV4QNZ9</accession>
<dbReference type="AlphaFoldDB" id="A0AAV4QNZ9"/>
<name>A0AAV4QNZ9_9ARAC</name>
<sequence>MQFILHHPGSTTGRRTTLYLSPGLNLSNAGSMFTHCPRRAWRWLSAKHYYNCLTKEKKARSRCNGSQATAINRNELCAKGKNQAEGKQKNGEERETAKLFWRSLQKSRFQLCGGAHANSTAFILWAVLAFCSAASEPHSEEAKHLRVKKYKYVLPECRCGLYLSNAE</sequence>
<organism evidence="1 2">
    <name type="scientific">Caerostris darwini</name>
    <dbReference type="NCBI Taxonomy" id="1538125"/>
    <lineage>
        <taxon>Eukaryota</taxon>
        <taxon>Metazoa</taxon>
        <taxon>Ecdysozoa</taxon>
        <taxon>Arthropoda</taxon>
        <taxon>Chelicerata</taxon>
        <taxon>Arachnida</taxon>
        <taxon>Araneae</taxon>
        <taxon>Araneomorphae</taxon>
        <taxon>Entelegynae</taxon>
        <taxon>Araneoidea</taxon>
        <taxon>Araneidae</taxon>
        <taxon>Caerostris</taxon>
    </lineage>
</organism>
<dbReference type="EMBL" id="BPLQ01004867">
    <property type="protein sequence ID" value="GIY11130.1"/>
    <property type="molecule type" value="Genomic_DNA"/>
</dbReference>
<protein>
    <submittedName>
        <fullName evidence="1">Uncharacterized protein</fullName>
    </submittedName>
</protein>
<evidence type="ECO:0000313" key="1">
    <source>
        <dbReference type="EMBL" id="GIY11130.1"/>
    </source>
</evidence>
<comment type="caution">
    <text evidence="1">The sequence shown here is derived from an EMBL/GenBank/DDBJ whole genome shotgun (WGS) entry which is preliminary data.</text>
</comment>